<feature type="domain" description="HTH cro/C1-type" evidence="1">
    <location>
        <begin position="42"/>
        <end position="84"/>
    </location>
</feature>
<evidence type="ECO:0000313" key="2">
    <source>
        <dbReference type="EMBL" id="MBA5630331.1"/>
    </source>
</evidence>
<evidence type="ECO:0000259" key="1">
    <source>
        <dbReference type="PROSITE" id="PS50943"/>
    </source>
</evidence>
<protein>
    <recommendedName>
        <fullName evidence="1">HTH cro/C1-type domain-containing protein</fullName>
    </recommendedName>
</protein>
<comment type="caution">
    <text evidence="2">The sequence shown here is derived from an EMBL/GenBank/DDBJ whole genome shotgun (WGS) entry which is preliminary data.</text>
</comment>
<proteinExistence type="predicted"/>
<gene>
    <name evidence="2" type="ORF">HU137_11160</name>
</gene>
<reference evidence="2 3" key="1">
    <citation type="submission" date="2020-07" db="EMBL/GenBank/DDBJ databases">
        <title>Moheibacter lacus sp. nov., a member of the family Flavobacteriaceae isolated from freshwater lake sediment.</title>
        <authorList>
            <person name="Liu Y."/>
        </authorList>
    </citation>
    <scope>NUCLEOTIDE SEQUENCE [LARGE SCALE GENOMIC DNA]</scope>
    <source>
        <strain evidence="2 3">BDHS18</strain>
    </source>
</reference>
<dbReference type="EMBL" id="JACDZE010000004">
    <property type="protein sequence ID" value="MBA5630331.1"/>
    <property type="molecule type" value="Genomic_DNA"/>
</dbReference>
<organism evidence="2 3">
    <name type="scientific">Moheibacter lacus</name>
    <dbReference type="NCBI Taxonomy" id="2745851"/>
    <lineage>
        <taxon>Bacteria</taxon>
        <taxon>Pseudomonadati</taxon>
        <taxon>Bacteroidota</taxon>
        <taxon>Flavobacteriia</taxon>
        <taxon>Flavobacteriales</taxon>
        <taxon>Weeksellaceae</taxon>
        <taxon>Moheibacter</taxon>
    </lineage>
</organism>
<dbReference type="Proteomes" id="UP000552241">
    <property type="component" value="Unassembled WGS sequence"/>
</dbReference>
<dbReference type="AlphaFoldDB" id="A0A838ZTN0"/>
<name>A0A838ZTN0_9FLAO</name>
<accession>A0A838ZTN0</accession>
<dbReference type="InterPro" id="IPR010982">
    <property type="entry name" value="Lambda_DNA-bd_dom_sf"/>
</dbReference>
<evidence type="ECO:0000313" key="3">
    <source>
        <dbReference type="Proteomes" id="UP000552241"/>
    </source>
</evidence>
<dbReference type="PROSITE" id="PS50943">
    <property type="entry name" value="HTH_CROC1"/>
    <property type="match status" value="1"/>
</dbReference>
<dbReference type="GO" id="GO:0003677">
    <property type="term" value="F:DNA binding"/>
    <property type="evidence" value="ECO:0007669"/>
    <property type="project" value="InterPro"/>
</dbReference>
<dbReference type="RefSeq" id="WP_182043932.1">
    <property type="nucleotide sequence ID" value="NZ_JACDZE010000004.1"/>
</dbReference>
<sequence length="112" mass="12793">MDKTYHNHIQIKVAITLKKLLSENKTHPVNTNDEKEVLKSYEKIAIAADLRKATVNDIFNANTKSRIITLIAIVEALGFSMNVFGEIYGAVTEKEIADFQLFKKNKEKQKRN</sequence>
<dbReference type="InterPro" id="IPR001387">
    <property type="entry name" value="Cro/C1-type_HTH"/>
</dbReference>
<dbReference type="Gene3D" id="1.10.260.40">
    <property type="entry name" value="lambda repressor-like DNA-binding domains"/>
    <property type="match status" value="1"/>
</dbReference>
<keyword evidence="3" id="KW-1185">Reference proteome</keyword>